<reference evidence="6" key="1">
    <citation type="submission" date="2021-09" db="EMBL/GenBank/DDBJ databases">
        <title>Network and meta-omics reveal the key degrader and cooperation patterns in an efficient 1,4-dioxane-degrading microbial community.</title>
        <authorList>
            <person name="Dai C."/>
        </authorList>
    </citation>
    <scope>NUCLEOTIDE SEQUENCE</scope>
    <source>
        <strain evidence="6">ZM13</strain>
    </source>
</reference>
<dbReference type="GO" id="GO:0008270">
    <property type="term" value="F:zinc ion binding"/>
    <property type="evidence" value="ECO:0007669"/>
    <property type="project" value="InterPro"/>
</dbReference>
<evidence type="ECO:0000256" key="2">
    <source>
        <dbReference type="ARBA" id="ARBA00022801"/>
    </source>
</evidence>
<dbReference type="EMBL" id="CP083239">
    <property type="protein sequence ID" value="UOK70179.1"/>
    <property type="molecule type" value="Genomic_DNA"/>
</dbReference>
<dbReference type="GO" id="GO:0004519">
    <property type="term" value="F:endonuclease activity"/>
    <property type="evidence" value="ECO:0007669"/>
    <property type="project" value="UniProtKB-KW"/>
</dbReference>
<dbReference type="Pfam" id="PF01844">
    <property type="entry name" value="HNH"/>
    <property type="match status" value="1"/>
</dbReference>
<sequence length="96" mass="11403">MGRARAAPWRAWYNTARWRALRLKVLLRDLYTCQRRECGRIEADTSRLVCDHVKAHRGDAALFWDESNLQTLCKPCHDKLKQREEQASLQQRGVWH</sequence>
<feature type="domain" description="HNH nuclease" evidence="5">
    <location>
        <begin position="20"/>
        <end position="78"/>
    </location>
</feature>
<dbReference type="Proteomes" id="UP000831684">
    <property type="component" value="Chromosome"/>
</dbReference>
<dbReference type="InterPro" id="IPR003615">
    <property type="entry name" value="HNH_nuc"/>
</dbReference>
<dbReference type="Gene3D" id="1.10.30.50">
    <property type="match status" value="1"/>
</dbReference>
<evidence type="ECO:0000256" key="4">
    <source>
        <dbReference type="ARBA" id="ARBA00040194"/>
    </source>
</evidence>
<keyword evidence="6" id="KW-0255">Endonuclease</keyword>
<keyword evidence="1" id="KW-0540">Nuclease</keyword>
<dbReference type="InterPro" id="IPR002711">
    <property type="entry name" value="HNH"/>
</dbReference>
<evidence type="ECO:0000256" key="1">
    <source>
        <dbReference type="ARBA" id="ARBA00022722"/>
    </source>
</evidence>
<name>A0A9E7CVX9_9HYPH</name>
<protein>
    <recommendedName>
        <fullName evidence="4">Putative HNH nuclease YajD</fullName>
    </recommendedName>
</protein>
<evidence type="ECO:0000256" key="3">
    <source>
        <dbReference type="ARBA" id="ARBA00038412"/>
    </source>
</evidence>
<dbReference type="AlphaFoldDB" id="A0A9E7CVX9"/>
<dbReference type="SMART" id="SM00507">
    <property type="entry name" value="HNHc"/>
    <property type="match status" value="1"/>
</dbReference>
<keyword evidence="2" id="KW-0378">Hydrolase</keyword>
<proteinExistence type="inferred from homology"/>
<evidence type="ECO:0000313" key="6">
    <source>
        <dbReference type="EMBL" id="UOK70179.1"/>
    </source>
</evidence>
<dbReference type="GO" id="GO:0016787">
    <property type="term" value="F:hydrolase activity"/>
    <property type="evidence" value="ECO:0007669"/>
    <property type="project" value="UniProtKB-KW"/>
</dbReference>
<dbReference type="CDD" id="cd00085">
    <property type="entry name" value="HNHc"/>
    <property type="match status" value="1"/>
</dbReference>
<dbReference type="GO" id="GO:0003676">
    <property type="term" value="F:nucleic acid binding"/>
    <property type="evidence" value="ECO:0007669"/>
    <property type="project" value="InterPro"/>
</dbReference>
<dbReference type="KEGG" id="apol:K9D25_15780"/>
<dbReference type="GO" id="GO:0005829">
    <property type="term" value="C:cytosol"/>
    <property type="evidence" value="ECO:0007669"/>
    <property type="project" value="TreeGrafter"/>
</dbReference>
<dbReference type="RefSeq" id="WP_244376583.1">
    <property type="nucleotide sequence ID" value="NZ_CP083239.1"/>
</dbReference>
<dbReference type="PANTHER" id="PTHR41286:SF1">
    <property type="entry name" value="HNH NUCLEASE YAJD-RELATED"/>
    <property type="match status" value="1"/>
</dbReference>
<gene>
    <name evidence="6" type="ORF">K9D25_15780</name>
</gene>
<evidence type="ECO:0000259" key="5">
    <source>
        <dbReference type="SMART" id="SM00507"/>
    </source>
</evidence>
<organism evidence="6 7">
    <name type="scientific">Ancylobacter polymorphus</name>
    <dbReference type="NCBI Taxonomy" id="223390"/>
    <lineage>
        <taxon>Bacteria</taxon>
        <taxon>Pseudomonadati</taxon>
        <taxon>Pseudomonadota</taxon>
        <taxon>Alphaproteobacteria</taxon>
        <taxon>Hyphomicrobiales</taxon>
        <taxon>Xanthobacteraceae</taxon>
        <taxon>Ancylobacter</taxon>
    </lineage>
</organism>
<evidence type="ECO:0000313" key="7">
    <source>
        <dbReference type="Proteomes" id="UP000831684"/>
    </source>
</evidence>
<accession>A0A9E7CVX9</accession>
<comment type="similarity">
    <text evidence="3">Belongs to the HNH nuclease family.</text>
</comment>
<dbReference type="PANTHER" id="PTHR41286">
    <property type="entry name" value="HNH NUCLEASE YAJD-RELATED"/>
    <property type="match status" value="1"/>
</dbReference>